<evidence type="ECO:0000313" key="2">
    <source>
        <dbReference type="Proteomes" id="UP000011866"/>
    </source>
</evidence>
<dbReference type="HOGENOM" id="CLU_1905754_0_0_6"/>
<sequence length="133" mass="14356">MRMNKLLYQKQRGSMKLVKILVSIGLGILVVACSTASFNKAGSYKAESRGIEYGFAIYATNPGVAYKELGVIEFSGDFFTGKLGGPDAINKLRKMSMESVCSSGANTLLASDIGRKGNCQIKSDLLQIMRLFG</sequence>
<dbReference type="EMBL" id="HF680312">
    <property type="protein sequence ID" value="CCU71810.1"/>
    <property type="molecule type" value="Genomic_DNA"/>
</dbReference>
<gene>
    <name evidence="1" type="ORF">TOL_1385</name>
</gene>
<keyword evidence="2" id="KW-1185">Reference proteome</keyword>
<evidence type="ECO:0000313" key="1">
    <source>
        <dbReference type="EMBL" id="CCU71810.1"/>
    </source>
</evidence>
<organism evidence="1 2">
    <name type="scientific">Thalassolituus oleivorans MIL-1</name>
    <dbReference type="NCBI Taxonomy" id="1298593"/>
    <lineage>
        <taxon>Bacteria</taxon>
        <taxon>Pseudomonadati</taxon>
        <taxon>Pseudomonadota</taxon>
        <taxon>Gammaproteobacteria</taxon>
        <taxon>Oceanospirillales</taxon>
        <taxon>Oceanospirillaceae</taxon>
        <taxon>Thalassolituus</taxon>
    </lineage>
</organism>
<proteinExistence type="predicted"/>
<dbReference type="KEGG" id="tol:TOL_1385"/>
<reference evidence="1 2" key="1">
    <citation type="journal article" date="2013" name="Genome Announc.">
        <title>Genome Sequence of Thalassolituus oleivorans MIL-1 (DSM 14913T).</title>
        <authorList>
            <person name="Golyshin P.N."/>
            <person name="Werner J."/>
            <person name="Chernikova T.N."/>
            <person name="Tran H."/>
            <person name="Ferrer M."/>
            <person name="Yakimov M.M."/>
            <person name="Teeling H."/>
            <person name="Golyshina O.V."/>
        </authorList>
    </citation>
    <scope>NUCLEOTIDE SEQUENCE [LARGE SCALE GENOMIC DNA]</scope>
    <source>
        <strain evidence="1 2">MIL-1</strain>
    </source>
</reference>
<dbReference type="PROSITE" id="PS51257">
    <property type="entry name" value="PROKAR_LIPOPROTEIN"/>
    <property type="match status" value="1"/>
</dbReference>
<evidence type="ECO:0008006" key="3">
    <source>
        <dbReference type="Google" id="ProtNLM"/>
    </source>
</evidence>
<name>M5DPD6_9GAMM</name>
<dbReference type="Proteomes" id="UP000011866">
    <property type="component" value="Chromosome"/>
</dbReference>
<protein>
    <recommendedName>
        <fullName evidence="3">Lipoprotein</fullName>
    </recommendedName>
</protein>
<dbReference type="AlphaFoldDB" id="M5DPD6"/>
<accession>M5DPD6</accession>